<evidence type="ECO:0000259" key="7">
    <source>
        <dbReference type="PROSITE" id="PS51471"/>
    </source>
</evidence>
<dbReference type="FunFam" id="2.60.120.590:FF:000010">
    <property type="entry name" value="GRF zinc finger domain protein"/>
    <property type="match status" value="1"/>
</dbReference>
<dbReference type="PANTHER" id="PTHR31212">
    <property type="entry name" value="ALPHA-KETOGLUTARATE-DEPENDENT DIOXYGENASE ALKB HOMOLOG 3"/>
    <property type="match status" value="1"/>
</dbReference>
<gene>
    <name evidence="9" type="ORF">FHL15_000191</name>
</gene>
<dbReference type="InterPro" id="IPR027450">
    <property type="entry name" value="AlkB-like"/>
</dbReference>
<evidence type="ECO:0000313" key="10">
    <source>
        <dbReference type="Proteomes" id="UP000319160"/>
    </source>
</evidence>
<protein>
    <recommendedName>
        <fullName evidence="11">Fe2OG dioxygenase domain-containing protein</fullName>
    </recommendedName>
</protein>
<sequence length="505" mass="57363">MTELLLGTWAAGGSARPLTPLLLYTLTNSTIGVKRQRYSLGSNPVVMCYKMDAFLRGAKRKSSDTIQESTRDNDDDSTEVKLAMLASLFPDMSQELLLDALLANDGSVEQSASSLHDGQTQPKKPHNPTIGSQMSLKSFASKPSVIETTGSTKKAKLLSKKGTTLFLYDPLDVAEHTPCTIIHNFLPQEEANELLREMLEESKTFEKVTFKLFENVVQSPHTSSFYLATEAEVNMQKHEYYYYGGRLADVRRITPQLLLVRPKVQAAVNKEIQARIKNHYPNGKKLRCQRPDEWIPNAAFVNCYNGPREAVGYHSDHLTYLGPRAVIGSLSLGVARHFRVRRIVPKDTDNNLIEDPDMQGQISIHLPHNSLLIMHAEMQEEWKHSIAPALAIDPHPISANRRINITYRDYKPNFHPRFTPRCKCNLPAILRTVQRKKDNWGKYFWMCHRGNIPGKEKCSFFEWADFDDDGIPSWDKARYRKSSTPGDQESIIHSPETQQPTITER</sequence>
<feature type="compositionally biased region" description="Polar residues" evidence="5">
    <location>
        <begin position="109"/>
        <end position="122"/>
    </location>
</feature>
<dbReference type="InterPro" id="IPR010666">
    <property type="entry name" value="Znf_GRF"/>
</dbReference>
<dbReference type="STRING" id="2512241.A0A553IF72"/>
<feature type="domain" description="GRF-type" evidence="8">
    <location>
        <begin position="422"/>
        <end position="467"/>
    </location>
</feature>
<keyword evidence="2 4" id="KW-0863">Zinc-finger</keyword>
<dbReference type="Proteomes" id="UP000319160">
    <property type="component" value="Unassembled WGS sequence"/>
</dbReference>
<reference evidence="10" key="1">
    <citation type="submission" date="2019-06" db="EMBL/GenBank/DDBJ databases">
        <title>Draft genome sequence of the griseofulvin-producing fungus Xylaria cubensis strain G536.</title>
        <authorList>
            <person name="Mead M.E."/>
            <person name="Raja H.A."/>
            <person name="Steenwyk J.L."/>
            <person name="Knowles S.L."/>
            <person name="Oberlies N.H."/>
            <person name="Rokas A."/>
        </authorList>
    </citation>
    <scope>NUCLEOTIDE SEQUENCE [LARGE SCALE GENOMIC DNA]</scope>
    <source>
        <strain evidence="10">G536</strain>
    </source>
</reference>
<dbReference type="GO" id="GO:0043130">
    <property type="term" value="F:ubiquitin binding"/>
    <property type="evidence" value="ECO:0007669"/>
    <property type="project" value="InterPro"/>
</dbReference>
<dbReference type="OrthoDB" id="545910at2759"/>
<evidence type="ECO:0000259" key="6">
    <source>
        <dbReference type="PROSITE" id="PS51140"/>
    </source>
</evidence>
<feature type="domain" description="CUE" evidence="6">
    <location>
        <begin position="77"/>
        <end position="120"/>
    </location>
</feature>
<proteinExistence type="predicted"/>
<dbReference type="PROSITE" id="PS51140">
    <property type="entry name" value="CUE"/>
    <property type="match status" value="1"/>
</dbReference>
<dbReference type="InterPro" id="IPR032854">
    <property type="entry name" value="ALKBH3"/>
</dbReference>
<organism evidence="9 10">
    <name type="scientific">Xylaria flabelliformis</name>
    <dbReference type="NCBI Taxonomy" id="2512241"/>
    <lineage>
        <taxon>Eukaryota</taxon>
        <taxon>Fungi</taxon>
        <taxon>Dikarya</taxon>
        <taxon>Ascomycota</taxon>
        <taxon>Pezizomycotina</taxon>
        <taxon>Sordariomycetes</taxon>
        <taxon>Xylariomycetidae</taxon>
        <taxon>Xylariales</taxon>
        <taxon>Xylariaceae</taxon>
        <taxon>Xylaria</taxon>
    </lineage>
</organism>
<comment type="caution">
    <text evidence="9">The sequence shown here is derived from an EMBL/GenBank/DDBJ whole genome shotgun (WGS) entry which is preliminary data.</text>
</comment>
<evidence type="ECO:0000313" key="9">
    <source>
        <dbReference type="EMBL" id="TRX98849.1"/>
    </source>
</evidence>
<evidence type="ECO:0008006" key="11">
    <source>
        <dbReference type="Google" id="ProtNLM"/>
    </source>
</evidence>
<dbReference type="InterPro" id="IPR003892">
    <property type="entry name" value="CUE"/>
</dbReference>
<keyword evidence="10" id="KW-1185">Reference proteome</keyword>
<dbReference type="Gene3D" id="2.60.120.590">
    <property type="entry name" value="Alpha-ketoglutarate-dependent dioxygenase AlkB-like"/>
    <property type="match status" value="1"/>
</dbReference>
<evidence type="ECO:0000256" key="2">
    <source>
        <dbReference type="ARBA" id="ARBA00022771"/>
    </source>
</evidence>
<dbReference type="PANTHER" id="PTHR31212:SF4">
    <property type="entry name" value="ALPHA-KETOGLUTARATE-DEPENDENT DIOXYGENASE ALKB HOMOLOG 3"/>
    <property type="match status" value="1"/>
</dbReference>
<feature type="region of interest" description="Disordered" evidence="5">
    <location>
        <begin position="109"/>
        <end position="134"/>
    </location>
</feature>
<dbReference type="Pfam" id="PF13532">
    <property type="entry name" value="2OG-FeII_Oxy_2"/>
    <property type="match status" value="1"/>
</dbReference>
<dbReference type="AlphaFoldDB" id="A0A553IF72"/>
<keyword evidence="3" id="KW-0862">Zinc</keyword>
<accession>A0A553IF72</accession>
<dbReference type="Pfam" id="PF06839">
    <property type="entry name" value="Zn_ribbon_GRF"/>
    <property type="match status" value="1"/>
</dbReference>
<feature type="compositionally biased region" description="Polar residues" evidence="5">
    <location>
        <begin position="495"/>
        <end position="505"/>
    </location>
</feature>
<evidence type="ECO:0000256" key="3">
    <source>
        <dbReference type="ARBA" id="ARBA00022833"/>
    </source>
</evidence>
<dbReference type="SUPFAM" id="SSF51197">
    <property type="entry name" value="Clavaminate synthase-like"/>
    <property type="match status" value="1"/>
</dbReference>
<evidence type="ECO:0000256" key="5">
    <source>
        <dbReference type="SAM" id="MobiDB-lite"/>
    </source>
</evidence>
<dbReference type="GO" id="GO:0008270">
    <property type="term" value="F:zinc ion binding"/>
    <property type="evidence" value="ECO:0007669"/>
    <property type="project" value="UniProtKB-KW"/>
</dbReference>
<keyword evidence="1" id="KW-0479">Metal-binding</keyword>
<dbReference type="PROSITE" id="PS51999">
    <property type="entry name" value="ZF_GRF"/>
    <property type="match status" value="1"/>
</dbReference>
<feature type="domain" description="Fe2OG dioxygenase" evidence="7">
    <location>
        <begin position="295"/>
        <end position="411"/>
    </location>
</feature>
<dbReference type="PROSITE" id="PS51471">
    <property type="entry name" value="FE2OG_OXY"/>
    <property type="match status" value="1"/>
</dbReference>
<dbReference type="Pfam" id="PF02845">
    <property type="entry name" value="CUE"/>
    <property type="match status" value="1"/>
</dbReference>
<evidence type="ECO:0000256" key="1">
    <source>
        <dbReference type="ARBA" id="ARBA00022723"/>
    </source>
</evidence>
<evidence type="ECO:0000259" key="8">
    <source>
        <dbReference type="PROSITE" id="PS51999"/>
    </source>
</evidence>
<evidence type="ECO:0000256" key="4">
    <source>
        <dbReference type="PROSITE-ProRule" id="PRU01343"/>
    </source>
</evidence>
<dbReference type="EMBL" id="VFLP01000001">
    <property type="protein sequence ID" value="TRX98849.1"/>
    <property type="molecule type" value="Genomic_DNA"/>
</dbReference>
<dbReference type="GO" id="GO:0006307">
    <property type="term" value="P:DNA alkylation repair"/>
    <property type="evidence" value="ECO:0007669"/>
    <property type="project" value="InterPro"/>
</dbReference>
<dbReference type="InterPro" id="IPR037151">
    <property type="entry name" value="AlkB-like_sf"/>
</dbReference>
<dbReference type="InterPro" id="IPR005123">
    <property type="entry name" value="Oxoglu/Fe-dep_dioxygenase_dom"/>
</dbReference>
<feature type="region of interest" description="Disordered" evidence="5">
    <location>
        <begin position="477"/>
        <end position="505"/>
    </location>
</feature>
<dbReference type="GO" id="GO:0051213">
    <property type="term" value="F:dioxygenase activity"/>
    <property type="evidence" value="ECO:0007669"/>
    <property type="project" value="InterPro"/>
</dbReference>
<name>A0A553IF72_9PEZI</name>